<reference evidence="2 3" key="1">
    <citation type="submission" date="2018-06" db="EMBL/GenBank/DDBJ databases">
        <authorList>
            <consortium name="Pathogen Informatics"/>
            <person name="Doyle S."/>
        </authorList>
    </citation>
    <scope>NUCLEOTIDE SEQUENCE [LARGE SCALE GENOMIC DNA]</scope>
    <source>
        <strain evidence="2 3">NCTC10616</strain>
    </source>
</reference>
<dbReference type="GO" id="GO:0005524">
    <property type="term" value="F:ATP binding"/>
    <property type="evidence" value="ECO:0007669"/>
    <property type="project" value="UniProtKB-KW"/>
</dbReference>
<evidence type="ECO:0000259" key="1">
    <source>
        <dbReference type="Pfam" id="PF06527"/>
    </source>
</evidence>
<keyword evidence="2" id="KW-0547">Nucleotide-binding</keyword>
<gene>
    <name evidence="2" type="ORF">NCTC10616_00726</name>
</gene>
<protein>
    <submittedName>
        <fullName evidence="2">Putative ATP-binding protein</fullName>
    </submittedName>
</protein>
<dbReference type="AlphaFoldDB" id="A0A378VJA1"/>
<keyword evidence="3" id="KW-1185">Reference proteome</keyword>
<organism evidence="2 3">
    <name type="scientific">Neisseria lactamica</name>
    <dbReference type="NCBI Taxonomy" id="486"/>
    <lineage>
        <taxon>Bacteria</taxon>
        <taxon>Pseudomonadati</taxon>
        <taxon>Pseudomonadota</taxon>
        <taxon>Betaproteobacteria</taxon>
        <taxon>Neisseriales</taxon>
        <taxon>Neisseriaceae</taxon>
        <taxon>Neisseria</taxon>
    </lineage>
</organism>
<dbReference type="InterPro" id="IPR009492">
    <property type="entry name" value="TniQ"/>
</dbReference>
<dbReference type="RefSeq" id="WP_003710287.1">
    <property type="nucleotide sequence ID" value="NZ_LR590477.1"/>
</dbReference>
<evidence type="ECO:0000313" key="3">
    <source>
        <dbReference type="Proteomes" id="UP000254193"/>
    </source>
</evidence>
<dbReference type="EMBL" id="UGRO01000002">
    <property type="protein sequence ID" value="SUA17065.1"/>
    <property type="molecule type" value="Genomic_DNA"/>
</dbReference>
<evidence type="ECO:0000313" key="2">
    <source>
        <dbReference type="EMBL" id="SUA17065.1"/>
    </source>
</evidence>
<dbReference type="Proteomes" id="UP000254193">
    <property type="component" value="Unassembled WGS sequence"/>
</dbReference>
<name>A0A378VJA1_NEILA</name>
<keyword evidence="2" id="KW-0067">ATP-binding</keyword>
<feature type="domain" description="TniQ" evidence="1">
    <location>
        <begin position="4"/>
        <end position="145"/>
    </location>
</feature>
<dbReference type="Pfam" id="PF06527">
    <property type="entry name" value="TniQ"/>
    <property type="match status" value="1"/>
</dbReference>
<accession>A0A378VJA1</accession>
<proteinExistence type="predicted"/>
<sequence>MILPAHPKPYPDELFTSWLIRLAHANGLKVQTFYHLLFPDYEIWNRDIDRHAPDWLIHALAEKTGCPIAQIHETTLDSLKGKLFEYNRIFSQLAWISSLKANHRKCDNNAIAYCPKCFAEDQESYFRKSWRVALHTFCPKHLTMLHDCCPECGAYIAFHRQELGRPNLHHFTALKYCWHCQYDLSQSLSESVVFTNDKIGQQWQTWLNQIADPHYHFRQPEIDWLKILHHFVVIATSQRLAPNLYAYLCDQIQQQPLNLDRSKRLIWESRSLAERHSTIHACLWLLQDYPNNLIQAWQDKAVRYNHLLKDFRDCPDSFREIVSQMNRNVHKELYMSSNSQ</sequence>